<accession>A0A3M0MK15</accession>
<dbReference type="PANTHER" id="PTHR42941:SF1">
    <property type="entry name" value="SLL1037 PROTEIN"/>
    <property type="match status" value="1"/>
</dbReference>
<dbReference type="Proteomes" id="UP000273516">
    <property type="component" value="Unassembled WGS sequence"/>
</dbReference>
<dbReference type="AlphaFoldDB" id="A0A3M0MK15"/>
<dbReference type="SUPFAM" id="SSF53850">
    <property type="entry name" value="Periplasmic binding protein-like II"/>
    <property type="match status" value="1"/>
</dbReference>
<keyword evidence="2" id="KW-1185">Reference proteome</keyword>
<dbReference type="OrthoDB" id="9776669at2"/>
<evidence type="ECO:0000313" key="2">
    <source>
        <dbReference type="Proteomes" id="UP000273516"/>
    </source>
</evidence>
<dbReference type="PANTHER" id="PTHR42941">
    <property type="entry name" value="SLL1037 PROTEIN"/>
    <property type="match status" value="1"/>
</dbReference>
<comment type="caution">
    <text evidence="1">The sequence shown here is derived from an EMBL/GenBank/DDBJ whole genome shotgun (WGS) entry which is preliminary data.</text>
</comment>
<sequence length="379" mass="40649">MNILRGAVAGIVLFMAGGAGAQDIELPRQMSWTAYDTGSAGFNQAVAIGGELQKATGTSLRILPGKNDVSRTQPLRQRRVEFSATGIGGSFMAQEGAFEFGEKNWGPQPLRVLLANFGGDVNLSVGVAADAGIETYADLRGKRVAWIAGAPGLNVNMEAYLAYAGLTWDDVTKVEFGGYGAGWTGLIEGEVDAMFGSTNTGPAYEAAAGPRGLLWPPMDPADEEAFKRLTDVAPFYTPNKASVGAGIDGTDGVQGATYAYPVLVSMADADPDLVYNMTKAMVELFPQYDGKAPGIGGWNIDKQNFTWVVPYHDGAIAYFKELGVWSDEAQAHNDRLIERQEVLQAAWKELEAENPDDWVAAWSQKRRDALADAGFKVVF</sequence>
<reference evidence="1 2" key="1">
    <citation type="submission" date="2018-07" db="EMBL/GenBank/DDBJ databases">
        <authorList>
            <person name="Zhang Y."/>
            <person name="Wang L."/>
            <person name="Ma S."/>
        </authorList>
    </citation>
    <scope>NUCLEOTIDE SEQUENCE [LARGE SCALE GENOMIC DNA]</scope>
    <source>
        <strain evidence="1 2">4-2</strain>
    </source>
</reference>
<dbReference type="RefSeq" id="WP_122110868.1">
    <property type="nucleotide sequence ID" value="NZ_QOKZ01000001.1"/>
</dbReference>
<dbReference type="Pfam" id="PF16868">
    <property type="entry name" value="NMT1_3"/>
    <property type="match status" value="1"/>
</dbReference>
<dbReference type="Gene3D" id="3.40.190.10">
    <property type="entry name" value="Periplasmic binding protein-like II"/>
    <property type="match status" value="2"/>
</dbReference>
<dbReference type="InterPro" id="IPR011852">
    <property type="entry name" value="TRAP_TAXI"/>
</dbReference>
<protein>
    <submittedName>
        <fullName evidence="1">C4-dicarboxylate ABC transporter</fullName>
    </submittedName>
</protein>
<proteinExistence type="predicted"/>
<dbReference type="NCBIfam" id="TIGR02122">
    <property type="entry name" value="TRAP_TAXI"/>
    <property type="match status" value="1"/>
</dbReference>
<evidence type="ECO:0000313" key="1">
    <source>
        <dbReference type="EMBL" id="RMC37785.1"/>
    </source>
</evidence>
<organism evidence="1 2">
    <name type="scientific">Paracoccus alkanivorans</name>
    <dbReference type="NCBI Taxonomy" id="2116655"/>
    <lineage>
        <taxon>Bacteria</taxon>
        <taxon>Pseudomonadati</taxon>
        <taxon>Pseudomonadota</taxon>
        <taxon>Alphaproteobacteria</taxon>
        <taxon>Rhodobacterales</taxon>
        <taxon>Paracoccaceae</taxon>
        <taxon>Paracoccus</taxon>
    </lineage>
</organism>
<name>A0A3M0MK15_9RHOB</name>
<gene>
    <name evidence="1" type="ORF">C9E81_03350</name>
</gene>
<dbReference type="EMBL" id="QOKZ01000001">
    <property type="protein sequence ID" value="RMC37785.1"/>
    <property type="molecule type" value="Genomic_DNA"/>
</dbReference>